<keyword evidence="3" id="KW-1185">Reference proteome</keyword>
<sequence length="203" mass="23745">MSQSRGRPIKYSDSDLKEILVKYATKHQGKKINPSQLEKDTGIKRHVWLRRMQPVLDELNEPVAVTSTGTNTLPMPNVVELVEKNWNNKTALIRDLQHFQETLDSLYDQAKQYFEVNKELEDLKIEISKHEREVKELRKESKYYKDLYYKTSVKSTYNVFQEDEGLSNVISINKNKTKSLSTDLATHFAELFDDEDLEEEGDK</sequence>
<evidence type="ECO:0000313" key="3">
    <source>
        <dbReference type="Proteomes" id="UP001355653"/>
    </source>
</evidence>
<proteinExistence type="predicted"/>
<dbReference type="RefSeq" id="WP_127455132.1">
    <property type="nucleotide sequence ID" value="NZ_JAROBY010000041.1"/>
</dbReference>
<keyword evidence="1" id="KW-0175">Coiled coil</keyword>
<dbReference type="EMBL" id="JAROBY010000041">
    <property type="protein sequence ID" value="MEB4796920.1"/>
    <property type="molecule type" value="Genomic_DNA"/>
</dbReference>
<accession>A0ABU6DGM7</accession>
<gene>
    <name evidence="2" type="ORF">P5G65_23755</name>
</gene>
<feature type="coiled-coil region" evidence="1">
    <location>
        <begin position="103"/>
        <end position="147"/>
    </location>
</feature>
<reference evidence="2 3" key="1">
    <citation type="submission" date="2023-03" db="EMBL/GenBank/DDBJ databases">
        <title>Bacillus Genome Sequencing.</title>
        <authorList>
            <person name="Dunlap C."/>
        </authorList>
    </citation>
    <scope>NUCLEOTIDE SEQUENCE [LARGE SCALE GENOMIC DNA]</scope>
    <source>
        <strain evidence="2 3">NRS-1351</strain>
    </source>
</reference>
<organism evidence="2 3">
    <name type="scientific">Paenibacillus chondroitinus</name>
    <dbReference type="NCBI Taxonomy" id="59842"/>
    <lineage>
        <taxon>Bacteria</taxon>
        <taxon>Bacillati</taxon>
        <taxon>Bacillota</taxon>
        <taxon>Bacilli</taxon>
        <taxon>Bacillales</taxon>
        <taxon>Paenibacillaceae</taxon>
        <taxon>Paenibacillus</taxon>
    </lineage>
</organism>
<protein>
    <submittedName>
        <fullName evidence="2">Uncharacterized protein</fullName>
    </submittedName>
</protein>
<dbReference type="Proteomes" id="UP001355653">
    <property type="component" value="Unassembled WGS sequence"/>
</dbReference>
<evidence type="ECO:0000256" key="1">
    <source>
        <dbReference type="SAM" id="Coils"/>
    </source>
</evidence>
<evidence type="ECO:0000313" key="2">
    <source>
        <dbReference type="EMBL" id="MEB4796920.1"/>
    </source>
</evidence>
<name>A0ABU6DGM7_9BACL</name>
<comment type="caution">
    <text evidence="2">The sequence shown here is derived from an EMBL/GenBank/DDBJ whole genome shotgun (WGS) entry which is preliminary data.</text>
</comment>